<gene>
    <name evidence="3" type="ORF">O181_079088</name>
</gene>
<protein>
    <submittedName>
        <fullName evidence="3">Uncharacterized protein</fullName>
    </submittedName>
</protein>
<dbReference type="GO" id="GO:0005783">
    <property type="term" value="C:endoplasmic reticulum"/>
    <property type="evidence" value="ECO:0007669"/>
    <property type="project" value="TreeGrafter"/>
</dbReference>
<dbReference type="AlphaFoldDB" id="A0A9Q3FG15"/>
<organism evidence="3 4">
    <name type="scientific">Austropuccinia psidii MF-1</name>
    <dbReference type="NCBI Taxonomy" id="1389203"/>
    <lineage>
        <taxon>Eukaryota</taxon>
        <taxon>Fungi</taxon>
        <taxon>Dikarya</taxon>
        <taxon>Basidiomycota</taxon>
        <taxon>Pucciniomycotina</taxon>
        <taxon>Pucciniomycetes</taxon>
        <taxon>Pucciniales</taxon>
        <taxon>Sphaerophragmiaceae</taxon>
        <taxon>Austropuccinia</taxon>
    </lineage>
</organism>
<feature type="transmembrane region" description="Helical" evidence="2">
    <location>
        <begin position="115"/>
        <end position="140"/>
    </location>
</feature>
<reference evidence="3" key="1">
    <citation type="submission" date="2021-03" db="EMBL/GenBank/DDBJ databases">
        <title>Draft genome sequence of rust myrtle Austropuccinia psidii MF-1, a brazilian biotype.</title>
        <authorList>
            <person name="Quecine M.C."/>
            <person name="Pachon D.M.R."/>
            <person name="Bonatelli M.L."/>
            <person name="Correr F.H."/>
            <person name="Franceschini L.M."/>
            <person name="Leite T.F."/>
            <person name="Margarido G.R.A."/>
            <person name="Almeida C.A."/>
            <person name="Ferrarezi J.A."/>
            <person name="Labate C.A."/>
        </authorList>
    </citation>
    <scope>NUCLEOTIDE SEQUENCE</scope>
    <source>
        <strain evidence="3">MF-1</strain>
    </source>
</reference>
<keyword evidence="4" id="KW-1185">Reference proteome</keyword>
<dbReference type="PANTHER" id="PTHR28026:SF9">
    <property type="entry name" value="2-HYDROXY-PALMITIC ACID DIOXYGENASE MPO1"/>
    <property type="match status" value="1"/>
</dbReference>
<comment type="caution">
    <text evidence="3">The sequence shown here is derived from an EMBL/GenBank/DDBJ whole genome shotgun (WGS) entry which is preliminary data.</text>
</comment>
<dbReference type="Proteomes" id="UP000765509">
    <property type="component" value="Unassembled WGS sequence"/>
</dbReference>
<keyword evidence="2" id="KW-1133">Transmembrane helix</keyword>
<dbReference type="GO" id="GO:0046521">
    <property type="term" value="P:sphingoid catabolic process"/>
    <property type="evidence" value="ECO:0007669"/>
    <property type="project" value="TreeGrafter"/>
</dbReference>
<dbReference type="GO" id="GO:0016020">
    <property type="term" value="C:membrane"/>
    <property type="evidence" value="ECO:0007669"/>
    <property type="project" value="GOC"/>
</dbReference>
<feature type="transmembrane region" description="Helical" evidence="2">
    <location>
        <begin position="160"/>
        <end position="177"/>
    </location>
</feature>
<proteinExistence type="predicted"/>
<feature type="transmembrane region" description="Helical" evidence="2">
    <location>
        <begin position="47"/>
        <end position="65"/>
    </location>
</feature>
<name>A0A9Q3FG15_9BASI</name>
<feature type="transmembrane region" description="Helical" evidence="2">
    <location>
        <begin position="189"/>
        <end position="210"/>
    </location>
</feature>
<dbReference type="EMBL" id="AVOT02043977">
    <property type="protein sequence ID" value="MBW0539373.1"/>
    <property type="molecule type" value="Genomic_DNA"/>
</dbReference>
<accession>A0A9Q3FG15</accession>
<evidence type="ECO:0000313" key="3">
    <source>
        <dbReference type="EMBL" id="MBW0539373.1"/>
    </source>
</evidence>
<keyword evidence="2" id="KW-0472">Membrane</keyword>
<keyword evidence="2" id="KW-0812">Transmembrane</keyword>
<evidence type="ECO:0000313" key="4">
    <source>
        <dbReference type="Proteomes" id="UP000765509"/>
    </source>
</evidence>
<evidence type="ECO:0000256" key="2">
    <source>
        <dbReference type="SAM" id="Phobius"/>
    </source>
</evidence>
<sequence>MSSTQTDSKDEPHHQEHQNTKRRARSIFNLEDQFEFYGQYHSNPVNVYIHIICVPLIFFTSLILAHNTRLFQLTDISKLKFGKISLPDQLLATGILGKESTNYDLNLATITTLGYALYFIALEPLAGLLYSPILILMGHWSNVLLQPNLNSQASPSNANLYKITFGIWVFSWVLQFLGHGKFEKRAPALIDNLFQSIVLAVFFVWMEVLFKLGYRPSLKQKLDHKINNALSKYRASKANPQSSSVNDKAN</sequence>
<feature type="compositionally biased region" description="Basic and acidic residues" evidence="1">
    <location>
        <begin position="7"/>
        <end position="19"/>
    </location>
</feature>
<dbReference type="Pfam" id="PF06127">
    <property type="entry name" value="Mpo1-like"/>
    <property type="match status" value="1"/>
</dbReference>
<dbReference type="InterPro" id="IPR009305">
    <property type="entry name" value="Mpo1-like"/>
</dbReference>
<evidence type="ECO:0000256" key="1">
    <source>
        <dbReference type="SAM" id="MobiDB-lite"/>
    </source>
</evidence>
<feature type="region of interest" description="Disordered" evidence="1">
    <location>
        <begin position="1"/>
        <end position="22"/>
    </location>
</feature>
<dbReference type="OrthoDB" id="2124888at2759"/>
<dbReference type="PANTHER" id="PTHR28026">
    <property type="entry name" value="DUF962 DOMAIN PROTEIN (AFU_ORTHOLOGUE AFUA_8G05310)"/>
    <property type="match status" value="1"/>
</dbReference>